<dbReference type="SUPFAM" id="SSF69593">
    <property type="entry name" value="Glycerol-3-phosphate (1)-acyltransferase"/>
    <property type="match status" value="1"/>
</dbReference>
<dbReference type="Pfam" id="PF01553">
    <property type="entry name" value="Acyltransferase"/>
    <property type="match status" value="1"/>
</dbReference>
<protein>
    <submittedName>
        <fullName evidence="5">Acyltransferase</fullName>
    </submittedName>
</protein>
<comment type="caution">
    <text evidence="5">The sequence shown here is derived from an EMBL/GenBank/DDBJ whole genome shotgun (WGS) entry which is preliminary data.</text>
</comment>
<evidence type="ECO:0000313" key="5">
    <source>
        <dbReference type="EMBL" id="TEU30557.1"/>
    </source>
</evidence>
<evidence type="ECO:0000256" key="2">
    <source>
        <dbReference type="ARBA" id="ARBA00022679"/>
    </source>
</evidence>
<dbReference type="InterPro" id="IPR002123">
    <property type="entry name" value="Plipid/glycerol_acylTrfase"/>
</dbReference>
<keyword evidence="6" id="KW-1185">Reference proteome</keyword>
<evidence type="ECO:0000256" key="3">
    <source>
        <dbReference type="ARBA" id="ARBA00023315"/>
    </source>
</evidence>
<organism evidence="5 6">
    <name type="scientific">Alkanindiges illinoisensis</name>
    <dbReference type="NCBI Taxonomy" id="197183"/>
    <lineage>
        <taxon>Bacteria</taxon>
        <taxon>Pseudomonadati</taxon>
        <taxon>Pseudomonadota</taxon>
        <taxon>Gammaproteobacteria</taxon>
        <taxon>Moraxellales</taxon>
        <taxon>Moraxellaceae</taxon>
        <taxon>Alkanindiges</taxon>
    </lineage>
</organism>
<evidence type="ECO:0000259" key="4">
    <source>
        <dbReference type="SMART" id="SM00563"/>
    </source>
</evidence>
<dbReference type="EMBL" id="SNTY01000007">
    <property type="protein sequence ID" value="TEU30557.1"/>
    <property type="molecule type" value="Genomic_DNA"/>
</dbReference>
<dbReference type="RefSeq" id="WP_134243278.1">
    <property type="nucleotide sequence ID" value="NZ_SNTY01000007.1"/>
</dbReference>
<dbReference type="Proteomes" id="UP000297834">
    <property type="component" value="Unassembled WGS sequence"/>
</dbReference>
<keyword evidence="3 5" id="KW-0012">Acyltransferase</keyword>
<proteinExistence type="predicted"/>
<evidence type="ECO:0000256" key="1">
    <source>
        <dbReference type="ARBA" id="ARBA00005189"/>
    </source>
</evidence>
<feature type="domain" description="Phospholipid/glycerol acyltransferase" evidence="4">
    <location>
        <begin position="29"/>
        <end position="142"/>
    </location>
</feature>
<reference evidence="5 6" key="1">
    <citation type="submission" date="2019-03" db="EMBL/GenBank/DDBJ databases">
        <title>Alkanindiges illinoisensis: a potential pathogenic isolated from ascites of a gastric cancer patient with abdominal metastasis.</title>
        <authorList>
            <person name="Hu X."/>
            <person name="Yang B."/>
            <person name="Yan X."/>
            <person name="Lin L."/>
            <person name="Zhao H."/>
            <person name="Zhou F."/>
            <person name="Su B."/>
            <person name="Chen J."/>
            <person name="Rui Y."/>
            <person name="Wang Q."/>
            <person name="Zheng L."/>
        </authorList>
    </citation>
    <scope>NUCLEOTIDE SEQUENCE [LARGE SCALE GENOMIC DNA]</scope>
    <source>
        <strain evidence="5 6">NFYY 23406</strain>
    </source>
</reference>
<gene>
    <name evidence="5" type="ORF">E2B99_01540</name>
</gene>
<dbReference type="SMART" id="SM00563">
    <property type="entry name" value="PlsC"/>
    <property type="match status" value="1"/>
</dbReference>
<dbReference type="STRING" id="1120977.GCA_000619845_00734"/>
<dbReference type="GO" id="GO:0003841">
    <property type="term" value="F:1-acylglycerol-3-phosphate O-acyltransferase activity"/>
    <property type="evidence" value="ECO:0007669"/>
    <property type="project" value="TreeGrafter"/>
</dbReference>
<dbReference type="AlphaFoldDB" id="A0A4Y7XFW9"/>
<name>A0A4Y7XFW9_9GAMM</name>
<dbReference type="OrthoDB" id="9796839at2"/>
<dbReference type="PANTHER" id="PTHR10434:SF9">
    <property type="entry name" value="PHOSPHOLIPID_GLYCEROL ACYLTRANSFERASE DOMAIN-CONTAINING PROTEIN"/>
    <property type="match status" value="1"/>
</dbReference>
<accession>A0A4Y7XFW9</accession>
<evidence type="ECO:0000313" key="6">
    <source>
        <dbReference type="Proteomes" id="UP000297834"/>
    </source>
</evidence>
<dbReference type="PANTHER" id="PTHR10434">
    <property type="entry name" value="1-ACYL-SN-GLYCEROL-3-PHOSPHATE ACYLTRANSFERASE"/>
    <property type="match status" value="1"/>
</dbReference>
<comment type="pathway">
    <text evidence="1">Lipid metabolism.</text>
</comment>
<sequence length="188" mass="20992">MLKQLGKATFKLYGWTYQNDVSVLSDKQVVIGFEHTSNRDAILSLALFQIVGLKVHTLIKKELFKGPLKPVLEALGGIPVDRQASKDIVSQMAQEFANRDQFTLVIAPEATRAKNGESRKPIRTGFWHIAKKANVPIVLMYANPATKHGGIFARIVPTNLEQDLKQIQQLYKEKGIDVLIPEARSSND</sequence>
<keyword evidence="2 5" id="KW-0808">Transferase</keyword>
<dbReference type="GO" id="GO:0006654">
    <property type="term" value="P:phosphatidic acid biosynthetic process"/>
    <property type="evidence" value="ECO:0007669"/>
    <property type="project" value="TreeGrafter"/>
</dbReference>